<evidence type="ECO:0000313" key="4">
    <source>
        <dbReference type="Proteomes" id="UP000429607"/>
    </source>
</evidence>
<sequence length="39" mass="4628">MSDIFLAMFLMAVPTSFDRQRKRLDLSREMHGQRRSDKG</sequence>
<protein>
    <submittedName>
        <fullName evidence="1">Uncharacterized protein</fullName>
    </submittedName>
</protein>
<gene>
    <name evidence="2" type="ORF">PR001_g4477</name>
    <name evidence="1" type="ORF">PR002_g6529</name>
    <name evidence="3" type="ORF">PR003_g11491</name>
</gene>
<reference evidence="4 6" key="1">
    <citation type="submission" date="2018-09" db="EMBL/GenBank/DDBJ databases">
        <title>Genomic investigation of the strawberry pathogen Phytophthora fragariae indicates pathogenicity is determined by transcriptional variation in three key races.</title>
        <authorList>
            <person name="Adams T.M."/>
            <person name="Armitage A.D."/>
            <person name="Sobczyk M.K."/>
            <person name="Bates H.J."/>
            <person name="Dunwell J.M."/>
            <person name="Nellist C.F."/>
            <person name="Harrison R.J."/>
        </authorList>
    </citation>
    <scope>NUCLEOTIDE SEQUENCE [LARGE SCALE GENOMIC DNA]</scope>
    <source>
        <strain evidence="2 4">SCRP249</strain>
        <strain evidence="1 6">SCRP324</strain>
        <strain evidence="3 5">SCRP333</strain>
    </source>
</reference>
<evidence type="ECO:0000313" key="1">
    <source>
        <dbReference type="EMBL" id="KAE9037534.1"/>
    </source>
</evidence>
<comment type="caution">
    <text evidence="1">The sequence shown here is derived from an EMBL/GenBank/DDBJ whole genome shotgun (WGS) entry which is preliminary data.</text>
</comment>
<accession>A0A6A3N7A1</accession>
<evidence type="ECO:0000313" key="6">
    <source>
        <dbReference type="Proteomes" id="UP000435112"/>
    </source>
</evidence>
<evidence type="ECO:0000313" key="5">
    <source>
        <dbReference type="Proteomes" id="UP000434957"/>
    </source>
</evidence>
<dbReference type="AlphaFoldDB" id="A0A6A3N7A1"/>
<dbReference type="EMBL" id="QXFU01000295">
    <property type="protein sequence ID" value="KAE9037534.1"/>
    <property type="molecule type" value="Genomic_DNA"/>
</dbReference>
<dbReference type="Proteomes" id="UP000434957">
    <property type="component" value="Unassembled WGS sequence"/>
</dbReference>
<proteinExistence type="predicted"/>
<dbReference type="EMBL" id="QXFV01000183">
    <property type="protein sequence ID" value="KAE9046635.1"/>
    <property type="molecule type" value="Genomic_DNA"/>
</dbReference>
<dbReference type="OrthoDB" id="10570349at2759"/>
<dbReference type="Proteomes" id="UP000435112">
    <property type="component" value="Unassembled WGS sequence"/>
</dbReference>
<dbReference type="EMBL" id="QXFT01000664">
    <property type="protein sequence ID" value="KAE9338443.1"/>
    <property type="molecule type" value="Genomic_DNA"/>
</dbReference>
<organism evidence="1 6">
    <name type="scientific">Phytophthora rubi</name>
    <dbReference type="NCBI Taxonomy" id="129364"/>
    <lineage>
        <taxon>Eukaryota</taxon>
        <taxon>Sar</taxon>
        <taxon>Stramenopiles</taxon>
        <taxon>Oomycota</taxon>
        <taxon>Peronosporomycetes</taxon>
        <taxon>Peronosporales</taxon>
        <taxon>Peronosporaceae</taxon>
        <taxon>Phytophthora</taxon>
    </lineage>
</organism>
<name>A0A6A3N7A1_9STRA</name>
<evidence type="ECO:0000313" key="3">
    <source>
        <dbReference type="EMBL" id="KAE9338443.1"/>
    </source>
</evidence>
<dbReference type="Proteomes" id="UP000429607">
    <property type="component" value="Unassembled WGS sequence"/>
</dbReference>
<keyword evidence="5" id="KW-1185">Reference proteome</keyword>
<evidence type="ECO:0000313" key="2">
    <source>
        <dbReference type="EMBL" id="KAE9046635.1"/>
    </source>
</evidence>